<proteinExistence type="predicted"/>
<sequence length="561" mass="64839">MYRKSNLIFRGKTRNGIAKRKNGGEWLCLMQLNRFGLHYSRKGISFSRQLPQKLPNSFPLHQQSAIIDSCILCHRQWKETFHRKLLLVGVIHFTPYNTSDHNSQLKWIHCLKDAALNTERSLNAPSRRKWQPFSIAHKELHGMAAASFMHACGLFKEVKDKGSKWEAVGVIEGTSEAIFAHSCVGQSRLDCVVEHLDGHTDIKRDLLLQRYWRREKMAHMLFSIILSFTAECPPQNGYVCGGHVITPTKHDKPSIVKHMIAIDWKLWKPYMKKGIKRDVQSKGRNYFSSCHRVCLDMRDIDLHVSEKEEIKIEVDYKMITDERESYHTKLPTNIVKKLHDLTSYYMDLQEMARGSRVCVILQWNNSSKDQSFGMPYNWAAADPSSFLIRADSYLADQEKVKAKSTLMQMVAADWLRYARRENDLASRPEIAYLKFILQCTRYASRGRRVLFIINITTTYNLALYYMLTSPLEETPLLERFVNGDDSFRNSRFKFIPYISKAASVGKKACLVGQALEVHYFRGRNYLEGNAPEELLEFHLGTCRLNHLGVSKSIQTNSLSII</sequence>
<dbReference type="InterPro" id="IPR009769">
    <property type="entry name" value="EDR2_C"/>
</dbReference>
<organism evidence="2 3">
    <name type="scientific">Solanum pinnatisectum</name>
    <name type="common">tansyleaf nightshade</name>
    <dbReference type="NCBI Taxonomy" id="50273"/>
    <lineage>
        <taxon>Eukaryota</taxon>
        <taxon>Viridiplantae</taxon>
        <taxon>Streptophyta</taxon>
        <taxon>Embryophyta</taxon>
        <taxon>Tracheophyta</taxon>
        <taxon>Spermatophyta</taxon>
        <taxon>Magnoliopsida</taxon>
        <taxon>eudicotyledons</taxon>
        <taxon>Gunneridae</taxon>
        <taxon>Pentapetalae</taxon>
        <taxon>asterids</taxon>
        <taxon>lamiids</taxon>
        <taxon>Solanales</taxon>
        <taxon>Solanaceae</taxon>
        <taxon>Solanoideae</taxon>
        <taxon>Solaneae</taxon>
        <taxon>Solanum</taxon>
    </lineage>
</organism>
<evidence type="ECO:0000313" key="2">
    <source>
        <dbReference type="EMBL" id="KAK4721484.1"/>
    </source>
</evidence>
<evidence type="ECO:0000313" key="3">
    <source>
        <dbReference type="Proteomes" id="UP001311915"/>
    </source>
</evidence>
<accession>A0AAV9L848</accession>
<protein>
    <recommendedName>
        <fullName evidence="1">Protein ENHANCED DISEASE RESISTANCE 2 C-terminal domain-containing protein</fullName>
    </recommendedName>
</protein>
<dbReference type="InterPro" id="IPR023393">
    <property type="entry name" value="START-like_dom_sf"/>
</dbReference>
<dbReference type="Gene3D" id="3.30.530.20">
    <property type="match status" value="1"/>
</dbReference>
<reference evidence="2 3" key="1">
    <citation type="submission" date="2023-10" db="EMBL/GenBank/DDBJ databases">
        <title>Genome-Wide Identification Analysis in wild type Solanum Pinnatisectum Reveals Some Genes Defensing Phytophthora Infestans.</title>
        <authorList>
            <person name="Sun C."/>
        </authorList>
    </citation>
    <scope>NUCLEOTIDE SEQUENCE [LARGE SCALE GENOMIC DNA]</scope>
    <source>
        <strain evidence="2">LQN</strain>
        <tissue evidence="2">Leaf</tissue>
    </source>
</reference>
<evidence type="ECO:0000259" key="1">
    <source>
        <dbReference type="Pfam" id="PF07059"/>
    </source>
</evidence>
<keyword evidence="3" id="KW-1185">Reference proteome</keyword>
<dbReference type="Proteomes" id="UP001311915">
    <property type="component" value="Unassembled WGS sequence"/>
</dbReference>
<dbReference type="Pfam" id="PF07059">
    <property type="entry name" value="EDR2_C"/>
    <property type="match status" value="1"/>
</dbReference>
<dbReference type="InterPro" id="IPR045096">
    <property type="entry name" value="EDR2-like"/>
</dbReference>
<dbReference type="AlphaFoldDB" id="A0AAV9L848"/>
<feature type="domain" description="Protein ENHANCED DISEASE RESISTANCE 2 C-terminal" evidence="1">
    <location>
        <begin position="378"/>
        <end position="527"/>
    </location>
</feature>
<dbReference type="SUPFAM" id="SSF55961">
    <property type="entry name" value="Bet v1-like"/>
    <property type="match status" value="1"/>
</dbReference>
<dbReference type="PANTHER" id="PTHR12136:SF115">
    <property type="entry name" value="PROTEIN ENHANCED DISEASE RESISTANCE 2-LIKE ISOFORM X1"/>
    <property type="match status" value="1"/>
</dbReference>
<dbReference type="EMBL" id="JAWPEI010000007">
    <property type="protein sequence ID" value="KAK4721484.1"/>
    <property type="molecule type" value="Genomic_DNA"/>
</dbReference>
<comment type="caution">
    <text evidence="2">The sequence shown here is derived from an EMBL/GenBank/DDBJ whole genome shotgun (WGS) entry which is preliminary data.</text>
</comment>
<dbReference type="PANTHER" id="PTHR12136">
    <property type="entry name" value="ENHANCED DISEASE RESISTANCE-RELATED"/>
    <property type="match status" value="1"/>
</dbReference>
<name>A0AAV9L848_9SOLN</name>
<gene>
    <name evidence="2" type="ORF">R3W88_011717</name>
</gene>